<evidence type="ECO:0000256" key="1">
    <source>
        <dbReference type="ARBA" id="ARBA00012344"/>
    </source>
</evidence>
<accession>A0AA39R5R5</accession>
<dbReference type="GO" id="GO:0006751">
    <property type="term" value="P:glutathione catabolic process"/>
    <property type="evidence" value="ECO:0007669"/>
    <property type="project" value="InterPro"/>
</dbReference>
<dbReference type="EC" id="4.3.2.7" evidence="1"/>
<dbReference type="Pfam" id="PF04752">
    <property type="entry name" value="ChaC"/>
    <property type="match status" value="1"/>
</dbReference>
<dbReference type="InterPro" id="IPR006840">
    <property type="entry name" value="ChaC"/>
</dbReference>
<name>A0AA39R5R5_9LECA</name>
<dbReference type="CDD" id="cd06661">
    <property type="entry name" value="GGCT_like"/>
    <property type="match status" value="1"/>
</dbReference>
<dbReference type="GO" id="GO:0061928">
    <property type="term" value="F:glutathione specific gamma-glutamylcyclotransferase activity"/>
    <property type="evidence" value="ECO:0007669"/>
    <property type="project" value="UniProtKB-EC"/>
</dbReference>
<dbReference type="Gene3D" id="3.10.490.10">
    <property type="entry name" value="Gamma-glutamyl cyclotransferase-like"/>
    <property type="match status" value="1"/>
</dbReference>
<keyword evidence="2" id="KW-0456">Lyase</keyword>
<dbReference type="EMBL" id="JAFEKC020000003">
    <property type="protein sequence ID" value="KAK0515422.1"/>
    <property type="molecule type" value="Genomic_DNA"/>
</dbReference>
<dbReference type="PANTHER" id="PTHR12192">
    <property type="entry name" value="CATION TRANSPORT PROTEIN CHAC-RELATED"/>
    <property type="match status" value="1"/>
</dbReference>
<organism evidence="3 4">
    <name type="scientific">Cladonia borealis</name>
    <dbReference type="NCBI Taxonomy" id="184061"/>
    <lineage>
        <taxon>Eukaryota</taxon>
        <taxon>Fungi</taxon>
        <taxon>Dikarya</taxon>
        <taxon>Ascomycota</taxon>
        <taxon>Pezizomycotina</taxon>
        <taxon>Lecanoromycetes</taxon>
        <taxon>OSLEUM clade</taxon>
        <taxon>Lecanoromycetidae</taxon>
        <taxon>Lecanorales</taxon>
        <taxon>Lecanorineae</taxon>
        <taxon>Cladoniaceae</taxon>
        <taxon>Cladonia</taxon>
    </lineage>
</organism>
<dbReference type="GO" id="GO:0005737">
    <property type="term" value="C:cytoplasm"/>
    <property type="evidence" value="ECO:0007669"/>
    <property type="project" value="TreeGrafter"/>
</dbReference>
<proteinExistence type="predicted"/>
<dbReference type="AlphaFoldDB" id="A0AA39R5R5"/>
<dbReference type="PANTHER" id="PTHR12192:SF2">
    <property type="entry name" value="GLUTATHIONE-SPECIFIC GAMMA-GLUTAMYLCYCLOTRANSFERASE 2"/>
    <property type="match status" value="1"/>
</dbReference>
<sequence>MSETGSRNLSEDLWLFGYGSLIWKPPPHFDRRVPGYIEGYVRRFWQASEDHRGTPKSPGRVVTLIERSYWETLGEEPSQSSETTSRVYGAAYHIPPSYVQSVKAYLDIREINGYSIQYTDCYPMPSAQSTHPSSIPNCMVYIGLPSNPQFLGRESPEDVANVIAASHGPSGANAEYLFMLEESLASLGGESGDCHIKDLATRVRLLLAKNANSTIGGNYRGAMEGEMRTSEAGFAYAAVERELERVRSGEGGKPDEEAEKVF</sequence>
<reference evidence="3" key="1">
    <citation type="submission" date="2023-03" db="EMBL/GenBank/DDBJ databases">
        <title>Complete genome of Cladonia borealis.</title>
        <authorList>
            <person name="Park H."/>
        </authorList>
    </citation>
    <scope>NUCLEOTIDE SEQUENCE</scope>
    <source>
        <strain evidence="3">ANT050790</strain>
    </source>
</reference>
<comment type="caution">
    <text evidence="3">The sequence shown here is derived from an EMBL/GenBank/DDBJ whole genome shotgun (WGS) entry which is preliminary data.</text>
</comment>
<keyword evidence="4" id="KW-1185">Reference proteome</keyword>
<dbReference type="Proteomes" id="UP001166286">
    <property type="component" value="Unassembled WGS sequence"/>
</dbReference>
<evidence type="ECO:0000313" key="4">
    <source>
        <dbReference type="Proteomes" id="UP001166286"/>
    </source>
</evidence>
<evidence type="ECO:0000256" key="2">
    <source>
        <dbReference type="ARBA" id="ARBA00023239"/>
    </source>
</evidence>
<gene>
    <name evidence="3" type="ORF">JMJ35_001456</name>
</gene>
<evidence type="ECO:0000313" key="3">
    <source>
        <dbReference type="EMBL" id="KAK0515422.1"/>
    </source>
</evidence>
<dbReference type="InterPro" id="IPR013024">
    <property type="entry name" value="GGCT-like"/>
</dbReference>
<protein>
    <recommendedName>
        <fullName evidence="1">glutathione-specific gamma-glutamylcyclotransferase</fullName>
        <ecNumber evidence="1">4.3.2.7</ecNumber>
    </recommendedName>
</protein>